<protein>
    <submittedName>
        <fullName evidence="3">Uncharacterized protein</fullName>
    </submittedName>
</protein>
<proteinExistence type="predicted"/>
<evidence type="ECO:0000313" key="4">
    <source>
        <dbReference type="Proteomes" id="UP000033047"/>
    </source>
</evidence>
<evidence type="ECO:0000259" key="1">
    <source>
        <dbReference type="Pfam" id="PF13320"/>
    </source>
</evidence>
<dbReference type="InterPro" id="IPR017853">
    <property type="entry name" value="GH"/>
</dbReference>
<sequence length="562" mass="65515">MKHFTYYLLCILFFSCVEDSDTRDCVSFSQVDPFLKVFRESNFFPEYNETEEVAAGEHATFQFVVRSSETLKELSIEVSLFTNEQGKTLPAVRSGFVDYVRVSRQTPDRAKDALTSFSHYYPDPIIEKDQWNVARDIAQPIWLTASVPANTTPGNYKATFRLTGRAGNKRIKLEKEIRIKVHPVVLEEPSLWVTNWFSTSSDKMKVFNGGKEVELYSQEYWNMVEKLALKLKECYSNVILISPLQYIECIEKYGIYSFDYTQFDKIISIFKKAGVLKMIEGGHIAGRSGNWDSQFEPYVPEYEDGKKKMIQYPISSKNAQNFYKQFIPSLMSHLKELKVGEIYAQHIADEPISSNIKSYVEIARFIKQLAPEIKIIEACHSHDLENTLDIWVPQLNFYKDGYDFYCDRQRKGDEVWFYTCLAPQGDFVNRFLEQPLIKTRLIHWLNYKYGATGYLHWGFNQWFFDNDPYKETTTMNMESGNTLPGGDSWIVYPDNGKLYGSIRLEAMRDGIADYTLLKMLEKKDPELAKELCRLTVFHWTLYDTDGDHFRKTRKQILEALSK</sequence>
<dbReference type="InterPro" id="IPR053850">
    <property type="entry name" value="Glyco_hydro_123_N_2"/>
</dbReference>
<reference evidence="3 4" key="1">
    <citation type="submission" date="2013-04" db="EMBL/GenBank/DDBJ databases">
        <title>The Genome Sequence of Parabacteroides goldsteinii DSM 19448.</title>
        <authorList>
            <consortium name="The Broad Institute Genomics Platform"/>
            <person name="Earl A."/>
            <person name="Ward D."/>
            <person name="Feldgarden M."/>
            <person name="Gevers D."/>
            <person name="Martens E."/>
            <person name="Sakamoto M."/>
            <person name="Benno Y."/>
            <person name="Song Y."/>
            <person name="Liu C."/>
            <person name="Lee J."/>
            <person name="Bolanos M."/>
            <person name="Vaisanen M.L."/>
            <person name="Finegold S.M."/>
            <person name="Walker B."/>
            <person name="Young S."/>
            <person name="Zeng Q."/>
            <person name="Gargeya S."/>
            <person name="Fitzgerald M."/>
            <person name="Haas B."/>
            <person name="Abouelleil A."/>
            <person name="Allen A.W."/>
            <person name="Alvarado L."/>
            <person name="Arachchi H.M."/>
            <person name="Berlin A.M."/>
            <person name="Chapman S.B."/>
            <person name="Gainer-Dewar J."/>
            <person name="Goldberg J."/>
            <person name="Griggs A."/>
            <person name="Gujja S."/>
            <person name="Hansen M."/>
            <person name="Howarth C."/>
            <person name="Imamovic A."/>
            <person name="Ireland A."/>
            <person name="Larimer J."/>
            <person name="McCowan C."/>
            <person name="Murphy C."/>
            <person name="Pearson M."/>
            <person name="Poon T.W."/>
            <person name="Priest M."/>
            <person name="Roberts A."/>
            <person name="Saif S."/>
            <person name="Shea T."/>
            <person name="Sisk P."/>
            <person name="Sykes S."/>
            <person name="Wortman J."/>
            <person name="Nusbaum C."/>
            <person name="Birren B."/>
        </authorList>
    </citation>
    <scope>NUCLEOTIDE SEQUENCE [LARGE SCALE GENOMIC DNA]</scope>
    <source>
        <strain evidence="3 4">DSM 19448</strain>
    </source>
</reference>
<dbReference type="Pfam" id="PF13320">
    <property type="entry name" value="GH123_cat"/>
    <property type="match status" value="1"/>
</dbReference>
<dbReference type="AlphaFoldDB" id="A0A0F5JPA4"/>
<dbReference type="STRING" id="927665.HMPREF1535_00614"/>
<feature type="domain" description="Glycoside hydrolase 123 catalytic" evidence="1">
    <location>
        <begin position="212"/>
        <end position="520"/>
    </location>
</feature>
<dbReference type="HOGENOM" id="CLU_025931_0_0_10"/>
<dbReference type="InterPro" id="IPR025150">
    <property type="entry name" value="GH123_cat"/>
</dbReference>
<accession>A0A0F5JPA4</accession>
<dbReference type="Proteomes" id="UP000033047">
    <property type="component" value="Unassembled WGS sequence"/>
</dbReference>
<organism evidence="3 4">
    <name type="scientific">Parabacteroides goldsteinii DSM 19448 = WAL 12034</name>
    <dbReference type="NCBI Taxonomy" id="927665"/>
    <lineage>
        <taxon>Bacteria</taxon>
        <taxon>Pseudomonadati</taxon>
        <taxon>Bacteroidota</taxon>
        <taxon>Bacteroidia</taxon>
        <taxon>Bacteroidales</taxon>
        <taxon>Tannerellaceae</taxon>
        <taxon>Parabacteroides</taxon>
    </lineage>
</organism>
<evidence type="ECO:0000259" key="2">
    <source>
        <dbReference type="Pfam" id="PF22680"/>
    </source>
</evidence>
<name>A0A0F5JPA4_9BACT</name>
<gene>
    <name evidence="3" type="ORF">HMPREF1535_00614</name>
</gene>
<comment type="caution">
    <text evidence="3">The sequence shown here is derived from an EMBL/GenBank/DDBJ whole genome shotgun (WGS) entry which is preliminary data.</text>
</comment>
<evidence type="ECO:0000313" key="3">
    <source>
        <dbReference type="EMBL" id="KKB59529.1"/>
    </source>
</evidence>
<dbReference type="PATRIC" id="fig|927665.4.peg.620"/>
<feature type="domain" description="Glycoside hydrolase 123 N-terminal" evidence="2">
    <location>
        <begin position="55"/>
        <end position="162"/>
    </location>
</feature>
<dbReference type="PROSITE" id="PS51257">
    <property type="entry name" value="PROKAR_LIPOPROTEIN"/>
    <property type="match status" value="1"/>
</dbReference>
<dbReference type="Pfam" id="PF22680">
    <property type="entry name" value="Glyco_hydro_123_N_2"/>
    <property type="match status" value="1"/>
</dbReference>
<dbReference type="EMBL" id="AQHV01000002">
    <property type="protein sequence ID" value="KKB59529.1"/>
    <property type="molecule type" value="Genomic_DNA"/>
</dbReference>
<dbReference type="SUPFAM" id="SSF51445">
    <property type="entry name" value="(Trans)glycosidases"/>
    <property type="match status" value="1"/>
</dbReference>